<dbReference type="AlphaFoldDB" id="A0A670ZKU4"/>
<evidence type="ECO:0000313" key="2">
    <source>
        <dbReference type="Ensembl" id="ENSPTXP00000023359.1"/>
    </source>
</evidence>
<reference evidence="2" key="1">
    <citation type="submission" date="2025-08" db="UniProtKB">
        <authorList>
            <consortium name="Ensembl"/>
        </authorList>
    </citation>
    <scope>IDENTIFICATION</scope>
</reference>
<evidence type="ECO:0000259" key="1">
    <source>
        <dbReference type="PROSITE" id="PS50826"/>
    </source>
</evidence>
<proteinExistence type="predicted"/>
<feature type="domain" description="RUN" evidence="1">
    <location>
        <begin position="40"/>
        <end position="96"/>
    </location>
</feature>
<dbReference type="Gene3D" id="1.20.58.900">
    <property type="match status" value="1"/>
</dbReference>
<reference evidence="2" key="2">
    <citation type="submission" date="2025-09" db="UniProtKB">
        <authorList>
            <consortium name="Ensembl"/>
        </authorList>
    </citation>
    <scope>IDENTIFICATION</scope>
</reference>
<name>A0A670ZKU4_PSETE</name>
<accession>A0A670ZKU4</accession>
<dbReference type="PROSITE" id="PS50826">
    <property type="entry name" value="RUN"/>
    <property type="match status" value="1"/>
</dbReference>
<dbReference type="Proteomes" id="UP000472273">
    <property type="component" value="Unplaced"/>
</dbReference>
<evidence type="ECO:0000313" key="3">
    <source>
        <dbReference type="Proteomes" id="UP000472273"/>
    </source>
</evidence>
<dbReference type="Ensembl" id="ENSPTXT00000024085.1">
    <property type="protein sequence ID" value="ENSPTXP00000023359.1"/>
    <property type="gene ID" value="ENSPTXG00000016226.1"/>
</dbReference>
<protein>
    <recommendedName>
        <fullName evidence="1">RUN domain-containing protein</fullName>
    </recommendedName>
</protein>
<dbReference type="InterPro" id="IPR037213">
    <property type="entry name" value="Run_dom_sf"/>
</dbReference>
<organism evidence="2 3">
    <name type="scientific">Pseudonaja textilis</name>
    <name type="common">Eastern brown snake</name>
    <dbReference type="NCBI Taxonomy" id="8673"/>
    <lineage>
        <taxon>Eukaryota</taxon>
        <taxon>Metazoa</taxon>
        <taxon>Chordata</taxon>
        <taxon>Craniata</taxon>
        <taxon>Vertebrata</taxon>
        <taxon>Euteleostomi</taxon>
        <taxon>Lepidosauria</taxon>
        <taxon>Squamata</taxon>
        <taxon>Bifurcata</taxon>
        <taxon>Unidentata</taxon>
        <taxon>Episquamata</taxon>
        <taxon>Toxicofera</taxon>
        <taxon>Serpentes</taxon>
        <taxon>Colubroidea</taxon>
        <taxon>Elapidae</taxon>
        <taxon>Hydrophiinae</taxon>
        <taxon>Pseudonaja</taxon>
    </lineage>
</organism>
<dbReference type="SUPFAM" id="SSF140741">
    <property type="entry name" value="RUN domain-like"/>
    <property type="match status" value="1"/>
</dbReference>
<sequence length="96" mass="10659">MLALIEMSLISFQSSLIKKQLVNSIKSLQKHYVTSDSLVTSDDQDANTLCCVSEAVFVHGLNIKHIKTEVGAKGKKHGGRLPQPVFWTLLKSITHR</sequence>
<keyword evidence="3" id="KW-1185">Reference proteome</keyword>
<dbReference type="InterPro" id="IPR004012">
    <property type="entry name" value="Run_dom"/>
</dbReference>
<dbReference type="GeneTree" id="ENSGT00940000155111"/>
<dbReference type="OMA" id="DRDANTM"/>